<dbReference type="EnsemblBacteria" id="ACK42655">
    <property type="protein sequence ID" value="ACK42655"/>
    <property type="gene ID" value="Dtur_1381"/>
</dbReference>
<dbReference type="AlphaFoldDB" id="B8E0R8"/>
<name>B8E0R8_DICTD</name>
<dbReference type="HOGENOM" id="CLU_097802_3_1_0"/>
<dbReference type="OrthoDB" id="9797532at2"/>
<sequence>MIYKTHISLNMLLLQAILRISNIPIQEILTPWGLGISVGTLVGTFIPDIDAPKSEISKRILPAKTLLNMLIPLLSFILSFSLFTFLDLKSTLNTIAQKSIFFLLIFIGVLLILNLIFNSLLKPLFEHRGLLHSLTGLTFLNILLSIFYINNLKNLPLNLSYFYNGFYTGINIGYLGHIIGDFFTYQGIRPFYPVKWKISLRIFRTNSLQEKVLFYILSLANLILLLQNILQ</sequence>
<keyword evidence="1" id="KW-0472">Membrane</keyword>
<dbReference type="EMBL" id="CP001251">
    <property type="protein sequence ID" value="ACK42655.1"/>
    <property type="molecule type" value="Genomic_DNA"/>
</dbReference>
<keyword evidence="3" id="KW-1185">Reference proteome</keyword>
<keyword evidence="1" id="KW-1133">Transmembrane helix</keyword>
<protein>
    <submittedName>
        <fullName evidence="2">Membrane-bound metal-dependent hydrolase</fullName>
    </submittedName>
</protein>
<keyword evidence="2" id="KW-0378">Hydrolase</keyword>
<evidence type="ECO:0000256" key="1">
    <source>
        <dbReference type="SAM" id="Phobius"/>
    </source>
</evidence>
<dbReference type="InParanoid" id="B8E0R8"/>
<feature type="transmembrane region" description="Helical" evidence="1">
    <location>
        <begin position="212"/>
        <end position="230"/>
    </location>
</feature>
<feature type="transmembrane region" description="Helical" evidence="1">
    <location>
        <begin position="66"/>
        <end position="86"/>
    </location>
</feature>
<evidence type="ECO:0000313" key="2">
    <source>
        <dbReference type="EMBL" id="ACK42655.1"/>
    </source>
</evidence>
<dbReference type="Proteomes" id="UP000007719">
    <property type="component" value="Chromosome"/>
</dbReference>
<organism evidence="2 3">
    <name type="scientific">Dictyoglomus turgidum (strain DSM 6724 / Z-1310)</name>
    <dbReference type="NCBI Taxonomy" id="515635"/>
    <lineage>
        <taxon>Bacteria</taxon>
        <taxon>Pseudomonadati</taxon>
        <taxon>Dictyoglomota</taxon>
        <taxon>Dictyoglomia</taxon>
        <taxon>Dictyoglomales</taxon>
        <taxon>Dictyoglomaceae</taxon>
        <taxon>Dictyoglomus</taxon>
    </lineage>
</organism>
<dbReference type="GO" id="GO:0016787">
    <property type="term" value="F:hydrolase activity"/>
    <property type="evidence" value="ECO:0007669"/>
    <property type="project" value="UniProtKB-KW"/>
</dbReference>
<feature type="transmembrane region" description="Helical" evidence="1">
    <location>
        <begin position="98"/>
        <end position="117"/>
    </location>
</feature>
<dbReference type="STRING" id="515635.Dtur_1381"/>
<feature type="transmembrane region" description="Helical" evidence="1">
    <location>
        <begin position="129"/>
        <end position="149"/>
    </location>
</feature>
<keyword evidence="1" id="KW-0812">Transmembrane</keyword>
<dbReference type="KEGG" id="dtu:Dtur_1381"/>
<dbReference type="eggNOG" id="COG1988">
    <property type="taxonomic scope" value="Bacteria"/>
</dbReference>
<proteinExistence type="predicted"/>
<dbReference type="InterPro" id="IPR007404">
    <property type="entry name" value="YdjM-like"/>
</dbReference>
<feature type="transmembrane region" description="Helical" evidence="1">
    <location>
        <begin position="169"/>
        <end position="192"/>
    </location>
</feature>
<gene>
    <name evidence="2" type="ordered locus">Dtur_1381</name>
</gene>
<reference evidence="3" key="1">
    <citation type="journal article" date="2016" name="Front. Microbiol.">
        <title>The complete genome sequence of hyperthermophile Dictyoglomus turgidum DSM 6724 reveals a specialized carbohydrate fermentor.</title>
        <authorList>
            <person name="Brumm P.J."/>
            <person name="Gowda K."/>
            <person name="Robb F.T."/>
            <person name="Mead D.A."/>
        </authorList>
    </citation>
    <scope>NUCLEOTIDE SEQUENCE [LARGE SCALE GENOMIC DNA]</scope>
    <source>
        <strain evidence="3">DSM 6724 / Z-1310</strain>
    </source>
</reference>
<dbReference type="Pfam" id="PF04307">
    <property type="entry name" value="YdjM"/>
    <property type="match status" value="1"/>
</dbReference>
<evidence type="ECO:0000313" key="3">
    <source>
        <dbReference type="Proteomes" id="UP000007719"/>
    </source>
</evidence>
<accession>B8E0R8</accession>